<dbReference type="PANTHER" id="PTHR43356">
    <property type="entry name" value="PHOSPHATE ACETYLTRANSFERASE"/>
    <property type="match status" value="1"/>
</dbReference>
<accession>A0A379T7H3</accession>
<proteinExistence type="predicted"/>
<dbReference type="InterPro" id="IPR042113">
    <property type="entry name" value="P_AcTrfase_dom1"/>
</dbReference>
<keyword evidence="4" id="KW-0560">Oxidoreductase</keyword>
<keyword evidence="1" id="KW-0808">Transferase</keyword>
<dbReference type="EMBL" id="UGXG01000002">
    <property type="protein sequence ID" value="SUG46524.1"/>
    <property type="molecule type" value="Genomic_DNA"/>
</dbReference>
<feature type="domain" description="Phosphate acetyl/butaryl transferase" evidence="3">
    <location>
        <begin position="1"/>
        <end position="149"/>
    </location>
</feature>
<organism evidence="4 5">
    <name type="scientific">Salmonella enterica subsp. arizonae</name>
    <dbReference type="NCBI Taxonomy" id="59203"/>
    <lineage>
        <taxon>Bacteria</taxon>
        <taxon>Pseudomonadati</taxon>
        <taxon>Pseudomonadota</taxon>
        <taxon>Gammaproteobacteria</taxon>
        <taxon>Enterobacterales</taxon>
        <taxon>Enterobacteriaceae</taxon>
        <taxon>Salmonella</taxon>
    </lineage>
</organism>
<dbReference type="GO" id="GO:0004473">
    <property type="term" value="F:malate dehydrogenase (decarboxylating) (NADP+) activity"/>
    <property type="evidence" value="ECO:0007669"/>
    <property type="project" value="UniProtKB-EC"/>
</dbReference>
<dbReference type="InterPro" id="IPR050500">
    <property type="entry name" value="Phos_Acetyltrans/Butyryltrans"/>
</dbReference>
<protein>
    <submittedName>
        <fullName evidence="4">NADP-dependent malate dehydrogenase</fullName>
        <ecNumber evidence="4">1.1.1.40</ecNumber>
    </submittedName>
</protein>
<dbReference type="FunFam" id="3.40.50.10750:FF:000002">
    <property type="entry name" value="NADP-dependent malic enzyme"/>
    <property type="match status" value="1"/>
</dbReference>
<dbReference type="Gene3D" id="3.40.50.10950">
    <property type="match status" value="1"/>
</dbReference>
<dbReference type="Gene3D" id="3.40.50.10750">
    <property type="entry name" value="Isocitrate/Isopropylmalate dehydrogenase-like"/>
    <property type="match status" value="1"/>
</dbReference>
<name>A0A379T7H3_SALER</name>
<evidence type="ECO:0000259" key="3">
    <source>
        <dbReference type="Pfam" id="PF01515"/>
    </source>
</evidence>
<evidence type="ECO:0000256" key="2">
    <source>
        <dbReference type="ARBA" id="ARBA00023315"/>
    </source>
</evidence>
<dbReference type="InterPro" id="IPR002505">
    <property type="entry name" value="PTA_PTB"/>
</dbReference>
<reference evidence="4 5" key="1">
    <citation type="submission" date="2018-06" db="EMBL/GenBank/DDBJ databases">
        <authorList>
            <consortium name="Pathogen Informatics"/>
            <person name="Doyle S."/>
        </authorList>
    </citation>
    <scope>NUCLEOTIDE SEQUENCE [LARGE SCALE GENOMIC DNA]</scope>
    <source>
        <strain evidence="4 5">NCTC8297</strain>
    </source>
</reference>
<dbReference type="Pfam" id="PF01515">
    <property type="entry name" value="PTA_PTB"/>
    <property type="match status" value="1"/>
</dbReference>
<evidence type="ECO:0000313" key="4">
    <source>
        <dbReference type="EMBL" id="SUG46524.1"/>
    </source>
</evidence>
<dbReference type="Proteomes" id="UP000254741">
    <property type="component" value="Unassembled WGS sequence"/>
</dbReference>
<gene>
    <name evidence="4" type="primary">maeB_5</name>
    <name evidence="4" type="ORF">NCTC8297_01753</name>
</gene>
<evidence type="ECO:0000313" key="5">
    <source>
        <dbReference type="Proteomes" id="UP000254741"/>
    </source>
</evidence>
<dbReference type="EC" id="1.1.1.40" evidence="4"/>
<dbReference type="PANTHER" id="PTHR43356:SF3">
    <property type="entry name" value="PHOSPHATE ACETYLTRANSFERASE"/>
    <property type="match status" value="1"/>
</dbReference>
<dbReference type="AlphaFoldDB" id="A0A379T7H3"/>
<evidence type="ECO:0000256" key="1">
    <source>
        <dbReference type="ARBA" id="ARBA00022679"/>
    </source>
</evidence>
<keyword evidence="2" id="KW-0012">Acyltransferase</keyword>
<dbReference type="GO" id="GO:0016746">
    <property type="term" value="F:acyltransferase activity"/>
    <property type="evidence" value="ECO:0007669"/>
    <property type="project" value="UniProtKB-KW"/>
</dbReference>
<sequence>MICGTIGDYHEHFGVVKAVFDYRDGVHTAGAMNALLLPSGNTFIADTYVNEDPTPEQLAEITVMAAETVRRFGIEPKVALLSHSNFGSSNSLSASKMRETLERVRERAPDLMIDGEMHGDAALVESIRNDRMPDSSLKGAANILVMPNMGSRPH</sequence>
<dbReference type="SUPFAM" id="SSF53659">
    <property type="entry name" value="Isocitrate/Isopropylmalate dehydrogenase-like"/>
    <property type="match status" value="1"/>
</dbReference>
<dbReference type="InterPro" id="IPR042112">
    <property type="entry name" value="P_AcTrfase_dom2"/>
</dbReference>